<comment type="catalytic activity">
    <reaction evidence="13">
        <text>K(+)(in) + H(+)(in) = K(+)(out) + H(+)(out)</text>
        <dbReference type="Rhea" id="RHEA:28490"/>
        <dbReference type="ChEBI" id="CHEBI:15378"/>
        <dbReference type="ChEBI" id="CHEBI:29103"/>
    </reaction>
</comment>
<keyword evidence="5" id="KW-0997">Cell inner membrane</keyword>
<dbReference type="GO" id="GO:0015293">
    <property type="term" value="F:symporter activity"/>
    <property type="evidence" value="ECO:0007669"/>
    <property type="project" value="UniProtKB-UniRule"/>
</dbReference>
<feature type="transmembrane region" description="Helical" evidence="13">
    <location>
        <begin position="170"/>
        <end position="189"/>
    </location>
</feature>
<evidence type="ECO:0000256" key="4">
    <source>
        <dbReference type="ARBA" id="ARBA00022475"/>
    </source>
</evidence>
<evidence type="ECO:0000313" key="18">
    <source>
        <dbReference type="Proteomes" id="UP000005939"/>
    </source>
</evidence>
<dbReference type="Pfam" id="PF02705">
    <property type="entry name" value="K_trans"/>
    <property type="match status" value="1"/>
</dbReference>
<dbReference type="InterPro" id="IPR023051">
    <property type="entry name" value="Kup"/>
</dbReference>
<evidence type="ECO:0000256" key="2">
    <source>
        <dbReference type="ARBA" id="ARBA00007019"/>
    </source>
</evidence>
<accession>G6EY74</accession>
<feature type="transmembrane region" description="Helical" evidence="13">
    <location>
        <begin position="209"/>
        <end position="226"/>
    </location>
</feature>
<dbReference type="PATRIC" id="fig|1088868.3.peg.396"/>
<evidence type="ECO:0000256" key="11">
    <source>
        <dbReference type="ARBA" id="ARBA00023065"/>
    </source>
</evidence>
<feature type="transmembrane region" description="Helical" evidence="13">
    <location>
        <begin position="238"/>
        <end position="259"/>
    </location>
</feature>
<feature type="transmembrane region" description="Helical" evidence="13">
    <location>
        <begin position="493"/>
        <end position="511"/>
    </location>
</feature>
<comment type="subcellular location">
    <subcellularLocation>
        <location evidence="13">Cell membrane</location>
        <topology evidence="13">Multi-pass membrane protein</topology>
    </subcellularLocation>
    <subcellularLocation>
        <location evidence="1">Membrane</location>
        <topology evidence="1">Multi-pass membrane protein</topology>
    </subcellularLocation>
</comment>
<feature type="domain" description="K+ potassium transporter integral membrane" evidence="15">
    <location>
        <begin position="81"/>
        <end position="533"/>
    </location>
</feature>
<dbReference type="STRING" id="1088868.CIN_03940"/>
<keyword evidence="8 13" id="KW-0769">Symport</keyword>
<feature type="transmembrane region" description="Helical" evidence="13">
    <location>
        <begin position="468"/>
        <end position="487"/>
    </location>
</feature>
<keyword evidence="3 13" id="KW-0813">Transport</keyword>
<evidence type="ECO:0000256" key="1">
    <source>
        <dbReference type="ARBA" id="ARBA00004141"/>
    </source>
</evidence>
<evidence type="ECO:0000256" key="6">
    <source>
        <dbReference type="ARBA" id="ARBA00022538"/>
    </source>
</evidence>
<keyword evidence="10 13" id="KW-1133">Transmembrane helix</keyword>
<keyword evidence="7 13" id="KW-0812">Transmembrane</keyword>
<feature type="region of interest" description="Disordered" evidence="14">
    <location>
        <begin position="1"/>
        <end position="45"/>
    </location>
</feature>
<dbReference type="GO" id="GO:0005886">
    <property type="term" value="C:plasma membrane"/>
    <property type="evidence" value="ECO:0007669"/>
    <property type="project" value="UniProtKB-SubCell"/>
</dbReference>
<feature type="transmembrane region" description="Helical" evidence="13">
    <location>
        <begin position="77"/>
        <end position="98"/>
    </location>
</feature>
<evidence type="ECO:0000256" key="8">
    <source>
        <dbReference type="ARBA" id="ARBA00022847"/>
    </source>
</evidence>
<dbReference type="PANTHER" id="PTHR30540:SF79">
    <property type="entry name" value="LOW AFFINITY POTASSIUM TRANSPORT SYSTEM PROTEIN KUP"/>
    <property type="match status" value="1"/>
</dbReference>
<keyword evidence="6 13" id="KW-0633">Potassium transport</keyword>
<feature type="transmembrane region" description="Helical" evidence="13">
    <location>
        <begin position="357"/>
        <end position="386"/>
    </location>
</feature>
<feature type="transmembrane region" description="Helical" evidence="13">
    <location>
        <begin position="433"/>
        <end position="456"/>
    </location>
</feature>
<evidence type="ECO:0000256" key="13">
    <source>
        <dbReference type="HAMAP-Rule" id="MF_01522"/>
    </source>
</evidence>
<dbReference type="InterPro" id="IPR053951">
    <property type="entry name" value="K_trans_N"/>
</dbReference>
<feature type="compositionally biased region" description="Acidic residues" evidence="14">
    <location>
        <begin position="34"/>
        <end position="44"/>
    </location>
</feature>
<comment type="caution">
    <text evidence="17">The sequence shown here is derived from an EMBL/GenBank/DDBJ whole genome shotgun (WGS) entry which is preliminary data.</text>
</comment>
<sequence>MTDSSNEEDIHNKDESSSDASNNKEPISSTSSEETQDEPTEDIENGIAVLPSLDEESQEVTEFGTDQPEHKIRPLNAAILMTVLGVVYGDIGTSPIYAFRSTIMVVSNHHNDLQRWEVFGIVSLIFWALILVVTLKYVTLVMRADHNGEGGILALMSLAQRVTKKTSGKVLLGIVGIAGTCLFFGDGMITPAVSVLSAIEGLEVSIPGIQEFIVPMALIILVALFSMQSKGTEKIGKVFGPVMFLWFSSIGVLGLLQVIQHPFILAALSPHYAISFVIHHEWMAFLALGSVVLAVTGAEALYADMGHFGRNPIRYAWIFFVLPSLTLNYMGQGALVLSHPETVNNPFFYLAPHWLNIPLVILSTFATVIASQAGISGGFSLARQLTQLGYFPRLRVLHTNAEEEGQIYIPDVNHALMLGALLLIVSFRSSEALAAAYGIAVTGTFICTTILSCVVFSKLYKWPVYKVAFIFGLFFCVDIPFFTANALKIPQGGWVPLLLGIGLTIMMTSWNKGRNIIITKRAKGALPIASFLARLPQSKITRVSGTAIFMTPDPSSIPNSLIHNLRHNKVLHDHVLFVTIENLKQPEAEYGHRIAMRQLAPNIFQVIVRYGFMEMPNLPKVLELLKQQPQLDFFDPLQASYFTTREQIVAAAIPQMSKWRMSLFMFMNRNASPVTDFLRIPADRVVELAVRVSI</sequence>
<dbReference type="AlphaFoldDB" id="G6EY74"/>
<dbReference type="eggNOG" id="COG3158">
    <property type="taxonomic scope" value="Bacteria"/>
</dbReference>
<name>G6EY74_9PROT</name>
<feature type="compositionally biased region" description="Polar residues" evidence="14">
    <location>
        <begin position="18"/>
        <end position="33"/>
    </location>
</feature>
<evidence type="ECO:0000259" key="15">
    <source>
        <dbReference type="Pfam" id="PF02705"/>
    </source>
</evidence>
<feature type="transmembrane region" description="Helical" evidence="13">
    <location>
        <begin position="407"/>
        <end position="427"/>
    </location>
</feature>
<dbReference type="OrthoDB" id="9805577at2"/>
<protein>
    <recommendedName>
        <fullName evidence="13">Probable potassium transport system protein Kup</fullName>
    </recommendedName>
</protein>
<dbReference type="PANTHER" id="PTHR30540">
    <property type="entry name" value="OSMOTIC STRESS POTASSIUM TRANSPORTER"/>
    <property type="match status" value="1"/>
</dbReference>
<keyword evidence="11 13" id="KW-0406">Ion transport</keyword>
<feature type="transmembrane region" description="Helical" evidence="13">
    <location>
        <begin position="282"/>
        <end position="303"/>
    </location>
</feature>
<keyword evidence="4 13" id="KW-1003">Cell membrane</keyword>
<evidence type="ECO:0000256" key="9">
    <source>
        <dbReference type="ARBA" id="ARBA00022958"/>
    </source>
</evidence>
<organism evidence="17 18">
    <name type="scientific">Commensalibacter intestini A911</name>
    <dbReference type="NCBI Taxonomy" id="1088868"/>
    <lineage>
        <taxon>Bacteria</taxon>
        <taxon>Pseudomonadati</taxon>
        <taxon>Pseudomonadota</taxon>
        <taxon>Alphaproteobacteria</taxon>
        <taxon>Acetobacterales</taxon>
        <taxon>Acetobacteraceae</taxon>
    </lineage>
</organism>
<dbReference type="Pfam" id="PF22776">
    <property type="entry name" value="K_trans_C"/>
    <property type="match status" value="1"/>
</dbReference>
<comment type="function">
    <text evidence="13">Transport of potassium into the cell. Likely operates as a K(+):H(+) symporter.</text>
</comment>
<dbReference type="GO" id="GO:0015079">
    <property type="term" value="F:potassium ion transmembrane transporter activity"/>
    <property type="evidence" value="ECO:0007669"/>
    <property type="project" value="UniProtKB-UniRule"/>
</dbReference>
<evidence type="ECO:0000256" key="14">
    <source>
        <dbReference type="SAM" id="MobiDB-lite"/>
    </source>
</evidence>
<evidence type="ECO:0000256" key="10">
    <source>
        <dbReference type="ARBA" id="ARBA00022989"/>
    </source>
</evidence>
<evidence type="ECO:0000313" key="17">
    <source>
        <dbReference type="EMBL" id="EHD14462.1"/>
    </source>
</evidence>
<evidence type="ECO:0000256" key="5">
    <source>
        <dbReference type="ARBA" id="ARBA00022519"/>
    </source>
</evidence>
<evidence type="ECO:0000259" key="16">
    <source>
        <dbReference type="Pfam" id="PF22776"/>
    </source>
</evidence>
<feature type="transmembrane region" description="Helical" evidence="13">
    <location>
        <begin position="315"/>
        <end position="337"/>
    </location>
</feature>
<dbReference type="InterPro" id="IPR053952">
    <property type="entry name" value="K_trans_C"/>
</dbReference>
<reference evidence="17 18" key="1">
    <citation type="submission" date="2011-10" db="EMBL/GenBank/DDBJ databases">
        <title>Genome Sequence of Commensalibacter intestini A911, isolated from Drosophila gut.</title>
        <authorList>
            <person name="Lee W.-J."/>
            <person name="Kim E.-K."/>
        </authorList>
    </citation>
    <scope>NUCLEOTIDE SEQUENCE [LARGE SCALE GENOMIC DNA]</scope>
    <source>
        <strain evidence="17 18">A911</strain>
    </source>
</reference>
<keyword evidence="9 13" id="KW-0630">Potassium</keyword>
<proteinExistence type="inferred from homology"/>
<dbReference type="InterPro" id="IPR003855">
    <property type="entry name" value="K+_transporter"/>
</dbReference>
<keyword evidence="12 13" id="KW-0472">Membrane</keyword>
<feature type="domain" description="K+ potassium transporter C-terminal" evidence="16">
    <location>
        <begin position="544"/>
        <end position="694"/>
    </location>
</feature>
<evidence type="ECO:0000256" key="3">
    <source>
        <dbReference type="ARBA" id="ARBA00022448"/>
    </source>
</evidence>
<feature type="transmembrane region" description="Helical" evidence="13">
    <location>
        <begin position="118"/>
        <end position="138"/>
    </location>
</feature>
<evidence type="ECO:0000256" key="12">
    <source>
        <dbReference type="ARBA" id="ARBA00023136"/>
    </source>
</evidence>
<comment type="similarity">
    <text evidence="2 13">Belongs to the HAK/KUP transporter (TC 2.A.72) family.</text>
</comment>
<dbReference type="EMBL" id="AGFR01000003">
    <property type="protein sequence ID" value="EHD14462.1"/>
    <property type="molecule type" value="Genomic_DNA"/>
</dbReference>
<dbReference type="Proteomes" id="UP000005939">
    <property type="component" value="Unassembled WGS sequence"/>
</dbReference>
<evidence type="ECO:0000256" key="7">
    <source>
        <dbReference type="ARBA" id="ARBA00022692"/>
    </source>
</evidence>
<gene>
    <name evidence="13" type="primary">kup</name>
    <name evidence="17" type="ORF">CIN_03940</name>
</gene>
<dbReference type="HAMAP" id="MF_01522">
    <property type="entry name" value="Kup"/>
    <property type="match status" value="1"/>
</dbReference>